<proteinExistence type="predicted"/>
<evidence type="ECO:0000313" key="2">
    <source>
        <dbReference type="EMBL" id="GAA1905417.1"/>
    </source>
</evidence>
<evidence type="ECO:0000256" key="1">
    <source>
        <dbReference type="SAM" id="MobiDB-lite"/>
    </source>
</evidence>
<name>A0ABP5A6S6_9MICC</name>
<feature type="region of interest" description="Disordered" evidence="1">
    <location>
        <begin position="1"/>
        <end position="52"/>
    </location>
</feature>
<organism evidence="2 3">
    <name type="scientific">Arthrobacter gandavensis</name>
    <dbReference type="NCBI Taxonomy" id="169960"/>
    <lineage>
        <taxon>Bacteria</taxon>
        <taxon>Bacillati</taxon>
        <taxon>Actinomycetota</taxon>
        <taxon>Actinomycetes</taxon>
        <taxon>Micrococcales</taxon>
        <taxon>Micrococcaceae</taxon>
        <taxon>Arthrobacter</taxon>
    </lineage>
</organism>
<accession>A0ABP5A6S6</accession>
<dbReference type="EMBL" id="BAAALV010000002">
    <property type="protein sequence ID" value="GAA1905417.1"/>
    <property type="molecule type" value="Genomic_DNA"/>
</dbReference>
<protein>
    <submittedName>
        <fullName evidence="2">Uncharacterized protein</fullName>
    </submittedName>
</protein>
<dbReference type="Proteomes" id="UP001500784">
    <property type="component" value="Unassembled WGS sequence"/>
</dbReference>
<sequence>MVQEPFGGQRGKQAVRGGARERRGPGDVAGGYSVRHRGANGSEHSGEPMDNLRTLDSLNHVHIMNV</sequence>
<evidence type="ECO:0000313" key="3">
    <source>
        <dbReference type="Proteomes" id="UP001500784"/>
    </source>
</evidence>
<reference evidence="3" key="1">
    <citation type="journal article" date="2019" name="Int. J. Syst. Evol. Microbiol.">
        <title>The Global Catalogue of Microorganisms (GCM) 10K type strain sequencing project: providing services to taxonomists for standard genome sequencing and annotation.</title>
        <authorList>
            <consortium name="The Broad Institute Genomics Platform"/>
            <consortium name="The Broad Institute Genome Sequencing Center for Infectious Disease"/>
            <person name="Wu L."/>
            <person name="Ma J."/>
        </authorList>
    </citation>
    <scope>NUCLEOTIDE SEQUENCE [LARGE SCALE GENOMIC DNA]</scope>
    <source>
        <strain evidence="3">JCM 13316</strain>
    </source>
</reference>
<keyword evidence="3" id="KW-1185">Reference proteome</keyword>
<gene>
    <name evidence="2" type="ORF">GCM10009688_06750</name>
</gene>
<comment type="caution">
    <text evidence="2">The sequence shown here is derived from an EMBL/GenBank/DDBJ whole genome shotgun (WGS) entry which is preliminary data.</text>
</comment>